<reference evidence="1" key="1">
    <citation type="submission" date="2006-10" db="EMBL/GenBank/DDBJ databases">
        <title>Complete sequence of Solibacter usitatus Ellin6076.</title>
        <authorList>
            <consortium name="US DOE Joint Genome Institute"/>
            <person name="Copeland A."/>
            <person name="Lucas S."/>
            <person name="Lapidus A."/>
            <person name="Barry K."/>
            <person name="Detter J.C."/>
            <person name="Glavina del Rio T."/>
            <person name="Hammon N."/>
            <person name="Israni S."/>
            <person name="Dalin E."/>
            <person name="Tice H."/>
            <person name="Pitluck S."/>
            <person name="Thompson L.S."/>
            <person name="Brettin T."/>
            <person name="Bruce D."/>
            <person name="Han C."/>
            <person name="Tapia R."/>
            <person name="Gilna P."/>
            <person name="Schmutz J."/>
            <person name="Larimer F."/>
            <person name="Land M."/>
            <person name="Hauser L."/>
            <person name="Kyrpides N."/>
            <person name="Mikhailova N."/>
            <person name="Janssen P.H."/>
            <person name="Kuske C.R."/>
            <person name="Richardson P."/>
        </authorList>
    </citation>
    <scope>NUCLEOTIDE SEQUENCE</scope>
    <source>
        <strain evidence="1">Ellin6076</strain>
    </source>
</reference>
<dbReference type="EMBL" id="CP000473">
    <property type="protein sequence ID" value="ABJ85889.1"/>
    <property type="molecule type" value="Genomic_DNA"/>
</dbReference>
<accession>Q01WS6</accession>
<proteinExistence type="predicted"/>
<dbReference type="KEGG" id="sus:Acid_4930"/>
<dbReference type="HOGENOM" id="CLU_1502508_0_0_0"/>
<protein>
    <submittedName>
        <fullName evidence="1">Uncharacterized protein</fullName>
    </submittedName>
</protein>
<evidence type="ECO:0000313" key="1">
    <source>
        <dbReference type="EMBL" id="ABJ85889.1"/>
    </source>
</evidence>
<dbReference type="InParanoid" id="Q01WS6"/>
<sequence precursor="true">MPVTLVVTILALAAILVLVRLGSAWVKYRGKRVIQCPENLRPAGVVVDAAHAALTGFGKAPELRLSQCSRWPEKAGCGQECLRQIEASPEDCLVRNIIAKWYRGKSCTACGQEIGEIDWAGSQPCVLTESGSTLEWKQVPADKLEETLSSAQAICFACHTARTLVREHPELATDRHRAV</sequence>
<dbReference type="OrthoDB" id="128978at2"/>
<dbReference type="AlphaFoldDB" id="Q01WS6"/>
<dbReference type="STRING" id="234267.Acid_4930"/>
<organism evidence="1">
    <name type="scientific">Solibacter usitatus (strain Ellin6076)</name>
    <dbReference type="NCBI Taxonomy" id="234267"/>
    <lineage>
        <taxon>Bacteria</taxon>
        <taxon>Pseudomonadati</taxon>
        <taxon>Acidobacteriota</taxon>
        <taxon>Terriglobia</taxon>
        <taxon>Bryobacterales</taxon>
        <taxon>Solibacteraceae</taxon>
        <taxon>Candidatus Solibacter</taxon>
    </lineage>
</organism>
<name>Q01WS6_SOLUE</name>
<gene>
    <name evidence="1" type="ordered locus">Acid_4930</name>
</gene>